<protein>
    <submittedName>
        <fullName evidence="1">PEP phosphonomutase</fullName>
    </submittedName>
</protein>
<proteinExistence type="predicted"/>
<dbReference type="InterPro" id="IPR039556">
    <property type="entry name" value="ICL/PEPM"/>
</dbReference>
<dbReference type="InterPro" id="IPR040442">
    <property type="entry name" value="Pyrv_kinase-like_dom_sf"/>
</dbReference>
<dbReference type="GO" id="GO:0003824">
    <property type="term" value="F:catalytic activity"/>
    <property type="evidence" value="ECO:0007669"/>
    <property type="project" value="InterPro"/>
</dbReference>
<name>E3ZL73_LISSE</name>
<dbReference type="Pfam" id="PF13714">
    <property type="entry name" value="PEP_mutase"/>
    <property type="match status" value="1"/>
</dbReference>
<dbReference type="Gene3D" id="3.20.20.60">
    <property type="entry name" value="Phosphoenolpyruvate-binding domains"/>
    <property type="match status" value="1"/>
</dbReference>
<dbReference type="PANTHER" id="PTHR42905">
    <property type="entry name" value="PHOSPHOENOLPYRUVATE CARBOXYLASE"/>
    <property type="match status" value="1"/>
</dbReference>
<accession>E3ZL73</accession>
<organism evidence="1">
    <name type="scientific">Listeria seeligeri FSL N1-067</name>
    <dbReference type="NCBI Taxonomy" id="702453"/>
    <lineage>
        <taxon>Bacteria</taxon>
        <taxon>Bacillati</taxon>
        <taxon>Bacillota</taxon>
        <taxon>Bacilli</taxon>
        <taxon>Bacillales</taxon>
        <taxon>Listeriaceae</taxon>
        <taxon>Listeria</taxon>
    </lineage>
</organism>
<evidence type="ECO:0000313" key="1">
    <source>
        <dbReference type="EMBL" id="EFS01623.1"/>
    </source>
</evidence>
<dbReference type="SUPFAM" id="SSF51621">
    <property type="entry name" value="Phosphoenolpyruvate/pyruvate domain"/>
    <property type="match status" value="1"/>
</dbReference>
<dbReference type="Proteomes" id="UP000004302">
    <property type="component" value="Chromosome"/>
</dbReference>
<reference evidence="1" key="1">
    <citation type="journal article" date="2010" name="Microbiol. Resour. Announc.">
        <title>Comparative genomics of the bacterial genus Listeria: Genome evolution is characterized by limited gene acquisition and limited gene loss.</title>
        <authorList>
            <person name="den Bakker H.C."/>
            <person name="Cummings C.A."/>
            <person name="Ferreira V."/>
            <person name="Vatta P."/>
            <person name="Orsi R.H."/>
            <person name="Degoricija L."/>
            <person name="Barker M."/>
            <person name="Petrauskene O."/>
            <person name="Furtado M.R."/>
            <person name="Wiedmann M."/>
        </authorList>
    </citation>
    <scope>NUCLEOTIDE SEQUENCE [LARGE SCALE GENOMIC DNA]</scope>
    <source>
        <strain evidence="1">FSL N1-067</strain>
    </source>
</reference>
<comment type="caution">
    <text evidence="1">The sequence shown here is derived from an EMBL/GenBank/DDBJ whole genome shotgun (WGS) entry which is preliminary data.</text>
</comment>
<sequence>MMEENYEKLKMMHQVNEALVLYNCWDVASARAIQAGGAKVMATSSYAIAGALGVEDGEHLTFAEMFEVISRIAKNVAVPLTVDIEGGYAGNSEELGQNIEQLINIGVAGVNVEDQLVGATSPALCNTEEHCDKIKTIKQTATKLNTDIFVNARTDIFFQGQEETEALVNEAIERTKAYATAGADLIFIPGLLSSHLIRAFVQKSPLPVNVMLMDGMISVKELQEIGVKRISYGPNSYFQANLAIQQAAEKIFGGVEVV</sequence>
<gene>
    <name evidence="1" type="ORF">NT03LS_0162</name>
</gene>
<dbReference type="AlphaFoldDB" id="E3ZL73"/>
<dbReference type="HOGENOM" id="CLU_027389_2_3_9"/>
<dbReference type="InterPro" id="IPR015813">
    <property type="entry name" value="Pyrv/PenolPyrv_kinase-like_dom"/>
</dbReference>
<dbReference type="PATRIC" id="fig|702453.3.peg.123"/>
<dbReference type="EMBL" id="ADXJ01000074">
    <property type="protein sequence ID" value="EFS01623.1"/>
    <property type="molecule type" value="Genomic_DNA"/>
</dbReference>
<dbReference type="CDD" id="cd00377">
    <property type="entry name" value="ICL_PEPM"/>
    <property type="match status" value="1"/>
</dbReference>
<dbReference type="PANTHER" id="PTHR42905:SF16">
    <property type="entry name" value="CARBOXYPHOSPHONOENOLPYRUVATE PHOSPHONOMUTASE-LIKE PROTEIN (AFU_ORTHOLOGUE AFUA_5G07230)"/>
    <property type="match status" value="1"/>
</dbReference>